<dbReference type="RefSeq" id="WP_349283374.1">
    <property type="nucleotide sequence ID" value="NZ_CBCSCU010000040.1"/>
</dbReference>
<proteinExistence type="predicted"/>
<gene>
    <name evidence="1" type="ORF">ABLV49_25910</name>
</gene>
<organism evidence="1">
    <name type="scientific">Polaromonas hydrogenivorans</name>
    <dbReference type="NCBI Taxonomy" id="335476"/>
    <lineage>
        <taxon>Bacteria</taxon>
        <taxon>Pseudomonadati</taxon>
        <taxon>Pseudomonadota</taxon>
        <taxon>Betaproteobacteria</taxon>
        <taxon>Burkholderiales</taxon>
        <taxon>Comamonadaceae</taxon>
        <taxon>Polaromonas</taxon>
    </lineage>
</organism>
<sequence>MAENEILDLKTSSRWRRTRAALAKPDLSVAAMAECAADNLQSELQRSLAQVFRKGQTLLTILQAVDEHPSAMRAAIRIFQDQQLARIARDAAKAAVTKDISTIAQCAADMLIDGLMKQALILANNNGCFQDRQRIEALESALTNEFSVRRSTLVAVIETSLQGQPVKKLKTVRKNRIPMTAGAAVLIPLAIVKRGGNHVPRPY</sequence>
<name>A0AAU7M0B4_9BURK</name>
<protein>
    <submittedName>
        <fullName evidence="1">Uncharacterized protein</fullName>
    </submittedName>
</protein>
<geneLocation type="plasmid" evidence="1">
    <name>p5</name>
</geneLocation>
<reference evidence="1" key="1">
    <citation type="submission" date="2024-05" db="EMBL/GenBank/DDBJ databases">
        <authorList>
            <person name="Bunk B."/>
            <person name="Swiderski J."/>
            <person name="Sproer C."/>
            <person name="Thiel V."/>
        </authorList>
    </citation>
    <scope>NUCLEOTIDE SEQUENCE</scope>
    <source>
        <strain evidence="1">DSM 17735</strain>
        <plasmid evidence="1">p5</plasmid>
    </source>
</reference>
<dbReference type="AlphaFoldDB" id="A0AAU7M0B4"/>
<keyword evidence="1" id="KW-0614">Plasmid</keyword>
<evidence type="ECO:0000313" key="1">
    <source>
        <dbReference type="EMBL" id="XBP73279.1"/>
    </source>
</evidence>
<accession>A0AAU7M0B4</accession>
<dbReference type="EMBL" id="CP157680">
    <property type="protein sequence ID" value="XBP73279.1"/>
    <property type="molecule type" value="Genomic_DNA"/>
</dbReference>